<gene>
    <name evidence="1" type="ordered locus">ELI_04980</name>
</gene>
<evidence type="ECO:0000313" key="2">
    <source>
        <dbReference type="Proteomes" id="UP000008808"/>
    </source>
</evidence>
<organism evidence="1 2">
    <name type="scientific">Erythrobacter litoralis (strain HTCC2594)</name>
    <dbReference type="NCBI Taxonomy" id="314225"/>
    <lineage>
        <taxon>Bacteria</taxon>
        <taxon>Pseudomonadati</taxon>
        <taxon>Pseudomonadota</taxon>
        <taxon>Alphaproteobacteria</taxon>
        <taxon>Sphingomonadales</taxon>
        <taxon>Erythrobacteraceae</taxon>
        <taxon>Erythrobacter/Porphyrobacter group</taxon>
        <taxon>Erythrobacter</taxon>
    </lineage>
</organism>
<sequence length="523" mass="56376">MAELEDLDPDELDELLGLKPKFDIPPAARRSMERVGLLDRSEGGLPEAALARQPASLVRAALEGTRGPLVSRWGHILLRRALASRLQAPDGMSPIEFAGLRAQVLARMGEYEAARGISQDVDTGNWNATLADAAVTSYVATGDLIGACPLARFRADLREGTQWEMIRSICNAFAGETARARSNLIRMRRGDDTANIDVLLAQRYAGAAGRGRSAVNLEWDGVEELTPWRYGLATALGAEIPESLTDDLEPYYQRVSARLPMLPLSQRLPGAERAAREGILSSSALIDLYSRYYAESGLEGDFGQRAGQLRDGYVGAEPAIRLQAIRSVWGTGDNPDYARKVLTAYAAARIPANKDFAEDAAGLIAAMLSAGLDRDALEWGTVVPEGSEAWALLVLAQPNRGSPVDDGALDSFVGDDGSDEQRKSAFLVAGLAGLDRIDASTRDDYNQSLRLDLGRQSNWSRLISQAGDAQNQALVALLAGVGMQGEGWQRMTPRHLFHIVRALDRAGLSAEARMIAAEAVARA</sequence>
<accession>Q2NB53</accession>
<dbReference type="AlphaFoldDB" id="Q2NB53"/>
<reference evidence="2" key="1">
    <citation type="journal article" date="2009" name="J. Bacteriol.">
        <title>Complete genome sequence of Erythrobacter litoralis HTCC2594.</title>
        <authorList>
            <person name="Oh H.M."/>
            <person name="Giovannoni S.J."/>
            <person name="Ferriera S."/>
            <person name="Johnson J."/>
            <person name="Cho J.C."/>
        </authorList>
    </citation>
    <scope>NUCLEOTIDE SEQUENCE [LARGE SCALE GENOMIC DNA]</scope>
    <source>
        <strain evidence="2">HTCC2594</strain>
    </source>
</reference>
<keyword evidence="2" id="KW-1185">Reference proteome</keyword>
<evidence type="ECO:0000313" key="1">
    <source>
        <dbReference type="EMBL" id="ABC63088.1"/>
    </source>
</evidence>
<dbReference type="HOGENOM" id="CLU_446817_0_0_5"/>
<name>Q2NB53_ERYLH</name>
<dbReference type="KEGG" id="eli:ELI_04980"/>
<dbReference type="Proteomes" id="UP000008808">
    <property type="component" value="Chromosome"/>
</dbReference>
<proteinExistence type="predicted"/>
<protein>
    <submittedName>
        <fullName evidence="1">Uncharacterized protein</fullName>
    </submittedName>
</protein>
<dbReference type="eggNOG" id="ENOG5033R2I">
    <property type="taxonomic scope" value="Bacteria"/>
</dbReference>
<dbReference type="STRING" id="314225.ELI_04980"/>
<dbReference type="EMBL" id="CP000157">
    <property type="protein sequence ID" value="ABC63088.1"/>
    <property type="molecule type" value="Genomic_DNA"/>
</dbReference>